<feature type="transmembrane region" description="Helical" evidence="1">
    <location>
        <begin position="79"/>
        <end position="102"/>
    </location>
</feature>
<feature type="transmembrane region" description="Helical" evidence="1">
    <location>
        <begin position="35"/>
        <end position="58"/>
    </location>
</feature>
<reference evidence="2 3" key="1">
    <citation type="submission" date="2020-07" db="EMBL/GenBank/DDBJ databases">
        <title>Halosimplex pelagicum sp. nov. and Halosimplex rubrum sp. nov., isolated from salted brown alga Laminaria, and emended description of the genus Halosimplex.</title>
        <authorList>
            <person name="Cui H."/>
        </authorList>
    </citation>
    <scope>NUCLEOTIDE SEQUENCE [LARGE SCALE GENOMIC DNA]</scope>
    <source>
        <strain evidence="2 3">R27</strain>
    </source>
</reference>
<accession>A0A7D5PDA4</accession>
<feature type="transmembrane region" description="Helical" evidence="1">
    <location>
        <begin position="114"/>
        <end position="135"/>
    </location>
</feature>
<dbReference type="KEGG" id="hrr:HZS55_10960"/>
<feature type="transmembrane region" description="Helical" evidence="1">
    <location>
        <begin position="155"/>
        <end position="174"/>
    </location>
</feature>
<organism evidence="2 3">
    <name type="scientific">Halosimplex rubrum</name>
    <dbReference type="NCBI Taxonomy" id="869889"/>
    <lineage>
        <taxon>Archaea</taxon>
        <taxon>Methanobacteriati</taxon>
        <taxon>Methanobacteriota</taxon>
        <taxon>Stenosarchaea group</taxon>
        <taxon>Halobacteria</taxon>
        <taxon>Halobacteriales</taxon>
        <taxon>Haloarculaceae</taxon>
        <taxon>Halosimplex</taxon>
    </lineage>
</organism>
<evidence type="ECO:0000313" key="2">
    <source>
        <dbReference type="EMBL" id="QLH79979.1"/>
    </source>
</evidence>
<feature type="transmembrane region" description="Helical" evidence="1">
    <location>
        <begin position="258"/>
        <end position="282"/>
    </location>
</feature>
<keyword evidence="1" id="KW-1133">Transmembrane helix</keyword>
<feature type="transmembrane region" description="Helical" evidence="1">
    <location>
        <begin position="186"/>
        <end position="205"/>
    </location>
</feature>
<dbReference type="OrthoDB" id="307643at2157"/>
<evidence type="ECO:0000256" key="1">
    <source>
        <dbReference type="SAM" id="Phobius"/>
    </source>
</evidence>
<protein>
    <submittedName>
        <fullName evidence="2">Uncharacterized protein</fullName>
    </submittedName>
</protein>
<proteinExistence type="predicted"/>
<feature type="transmembrane region" description="Helical" evidence="1">
    <location>
        <begin position="377"/>
        <end position="402"/>
    </location>
</feature>
<gene>
    <name evidence="2" type="ORF">HZS55_10960</name>
</gene>
<feature type="transmembrane region" description="Helical" evidence="1">
    <location>
        <begin position="423"/>
        <end position="441"/>
    </location>
</feature>
<sequence>MTAAAVALAAAVAARPVLAHGGSLGGSARESLSVPTWLMLATGGAVVGASFLLATFATDRSALDWLVDSRRRLAPPAPTALRWAAGALGVAALVGIVVTGFVGPTDPLSNPAVVIVWAGWWAGFAMSTYLVGNSWPAVNPWRAIAEALPDLGREYRWTLGAWPSVAGLLALVWIEVVSPLADDPRVLAVTVVAYSVVTLAGAVVYGTETWFREADPVSRVFRYYGAVAPVGRDDDGSLSLRFPGAALTSDRLDGVDEAAFVVAILWVTTFDGFVATPAWQWLARSLVNLGYPIALLYPGAMVVGFALFLGVYLLASRLARRTAPTYVASETLARRFAPPLLAIAAGYHVAHFLGYFLSLVPALVAAVTAPLATVNPGLIVVPGWFGGVAIAGVLGGHLLAIFAAHVTAFDMFPGRLQAIRSQYPFIAVMVFYTMASLWIVTRPDVPLPYLQ</sequence>
<keyword evidence="3" id="KW-1185">Reference proteome</keyword>
<evidence type="ECO:0000313" key="3">
    <source>
        <dbReference type="Proteomes" id="UP000509667"/>
    </source>
</evidence>
<dbReference type="AlphaFoldDB" id="A0A7D5PDA4"/>
<name>A0A7D5PDA4_9EURY</name>
<dbReference type="EMBL" id="CP058910">
    <property type="protein sequence ID" value="QLH79979.1"/>
    <property type="molecule type" value="Genomic_DNA"/>
</dbReference>
<keyword evidence="1" id="KW-0472">Membrane</keyword>
<dbReference type="Proteomes" id="UP000509667">
    <property type="component" value="Chromosome"/>
</dbReference>
<feature type="transmembrane region" description="Helical" evidence="1">
    <location>
        <begin position="294"/>
        <end position="315"/>
    </location>
</feature>
<keyword evidence="1" id="KW-0812">Transmembrane</keyword>